<dbReference type="RefSeq" id="WP_172125506.1">
    <property type="nucleotide sequence ID" value="NZ_CP042652.1"/>
</dbReference>
<protein>
    <submittedName>
        <fullName evidence="1">Uncharacterized protein</fullName>
    </submittedName>
</protein>
<reference evidence="1 2" key="1">
    <citation type="submission" date="2019-08" db="EMBL/GenBank/DDBJ databases">
        <title>Complete genome sequence of Arcobacter acticola.</title>
        <authorList>
            <person name="Miller W."/>
        </authorList>
    </citation>
    <scope>NUCLEOTIDE SEQUENCE [LARGE SCALE GENOMIC DNA]</scope>
    <source>
        <strain evidence="1 2">KCTC 52212</strain>
    </source>
</reference>
<sequence>MKKNELSKKTLAKVLKKISQTYQIRNINYYELLTIFFKLLYLSRRTNSCLNADIFEISYSDFKKLIHIFTNNLKYYFEEDIKYQKVLNIFLKQIGLLSNTNTSEIIFKDLQIDTKETSKIYLLNQISDFIPKTNKINRYAIYSLKNFMINHKSNKIPIEIFLILVSNAQFIHFKNTAFFKEGTNVFKEYYLMEGLMCKILVFPIGTFNVFNAFLSVSTLNEIPSKNDTYFKTVMYNKDITFSLPYMIDFFGHKFWYNSFFLEKPSKDSFKFKLEDFLI</sequence>
<gene>
    <name evidence="1" type="ORF">AACT_0974</name>
</gene>
<dbReference type="KEGG" id="paco:AACT_0974"/>
<accession>A0A6M8EFI3</accession>
<evidence type="ECO:0000313" key="1">
    <source>
        <dbReference type="EMBL" id="QKE28166.1"/>
    </source>
</evidence>
<evidence type="ECO:0000313" key="2">
    <source>
        <dbReference type="Proteomes" id="UP000503483"/>
    </source>
</evidence>
<dbReference type="EMBL" id="CP042652">
    <property type="protein sequence ID" value="QKE28166.1"/>
    <property type="molecule type" value="Genomic_DNA"/>
</dbReference>
<dbReference type="Proteomes" id="UP000503483">
    <property type="component" value="Chromosome"/>
</dbReference>
<organism evidence="1 2">
    <name type="scientific">Arcobacter acticola</name>
    <dbReference type="NCBI Taxonomy" id="1849015"/>
    <lineage>
        <taxon>Bacteria</taxon>
        <taxon>Pseudomonadati</taxon>
        <taxon>Campylobacterota</taxon>
        <taxon>Epsilonproteobacteria</taxon>
        <taxon>Campylobacterales</taxon>
        <taxon>Arcobacteraceae</taxon>
        <taxon>Arcobacter</taxon>
    </lineage>
</organism>
<keyword evidence="2" id="KW-1185">Reference proteome</keyword>
<name>A0A6M8EFI3_9BACT</name>
<dbReference type="AlphaFoldDB" id="A0A6M8EFI3"/>
<proteinExistence type="predicted"/>